<dbReference type="OrthoDB" id="3422781at2"/>
<dbReference type="GeneID" id="95623573"/>
<dbReference type="EMBL" id="BHZC01000001">
    <property type="protein sequence ID" value="GCD36955.1"/>
    <property type="molecule type" value="Genomic_DNA"/>
</dbReference>
<reference evidence="2 3" key="1">
    <citation type="submission" date="2018-11" db="EMBL/GenBank/DDBJ databases">
        <title>Whole genome sequence of Streptomyces chrestomyceticus NBRC 13444(T).</title>
        <authorList>
            <person name="Komaki H."/>
            <person name="Tamura T."/>
        </authorList>
    </citation>
    <scope>NUCLEOTIDE SEQUENCE [LARGE SCALE GENOMIC DNA]</scope>
    <source>
        <strain evidence="2 3">NBRC 13444</strain>
    </source>
</reference>
<evidence type="ECO:0000313" key="3">
    <source>
        <dbReference type="Proteomes" id="UP000287830"/>
    </source>
</evidence>
<protein>
    <submittedName>
        <fullName evidence="2">Serine hydrolase</fullName>
    </submittedName>
</protein>
<feature type="domain" description="Beta-lactamase-related" evidence="1">
    <location>
        <begin position="34"/>
        <end position="361"/>
    </location>
</feature>
<evidence type="ECO:0000313" key="2">
    <source>
        <dbReference type="EMBL" id="GCD36955.1"/>
    </source>
</evidence>
<sequence>MGNGSTPQGSVADGFQAVRDQFAAVAAEEGGDFAAQLVAYRHGERVVDLWTGPEITGDSLLGAYSASKGAAHLVVALLVQEGVLDLDREVGHYWPEFGVAGKRDVTLRDLLSHRAGLVGADAGFTLDELTDDRVVAERLAGQRPYWRPGSAFGYHALVIAALTGEVVRRTTGRTVQEHFAERVRDPYGVDVHLGLPDDQEHRYLSAQPMMPTPERLAELAVRATGPNSLSGIAFNRHHPQNPELWRLPNFRSVRAAGPASFGGVASARGMARMYAAAITPPDGLAPLLKPDTAAEFAQVHSVGHDLVTREHKAFGLGFHATSEVYPVLGQGAFGHSGAGGQQAFADPRNGLAYGYTRRRFPFPNGPAPENGRLIRALYAAAGSSTSISHGHGHGHRS</sequence>
<dbReference type="Pfam" id="PF00144">
    <property type="entry name" value="Beta-lactamase"/>
    <property type="match status" value="1"/>
</dbReference>
<dbReference type="InterPro" id="IPR012338">
    <property type="entry name" value="Beta-lactam/transpept-like"/>
</dbReference>
<organism evidence="2 3">
    <name type="scientific">Streptomyces chrestomyceticus JCM 4735</name>
    <dbReference type="NCBI Taxonomy" id="1306181"/>
    <lineage>
        <taxon>Bacteria</taxon>
        <taxon>Bacillati</taxon>
        <taxon>Actinomycetota</taxon>
        <taxon>Actinomycetes</taxon>
        <taxon>Kitasatosporales</taxon>
        <taxon>Streptomycetaceae</taxon>
        <taxon>Streptomyces</taxon>
    </lineage>
</organism>
<dbReference type="SUPFAM" id="SSF56601">
    <property type="entry name" value="beta-lactamase/transpeptidase-like"/>
    <property type="match status" value="1"/>
</dbReference>
<gene>
    <name evidence="2" type="ORF">OEIGOIKO_04736</name>
</gene>
<dbReference type="RefSeq" id="WP_125046416.1">
    <property type="nucleotide sequence ID" value="NZ_BHZC01000001.1"/>
</dbReference>
<proteinExistence type="predicted"/>
<keyword evidence="2" id="KW-0378">Hydrolase</keyword>
<comment type="caution">
    <text evidence="2">The sequence shown here is derived from an EMBL/GenBank/DDBJ whole genome shotgun (WGS) entry which is preliminary data.</text>
</comment>
<dbReference type="PANTHER" id="PTHR43319:SF3">
    <property type="entry name" value="BETA-LACTAMASE-RELATED DOMAIN-CONTAINING PROTEIN"/>
    <property type="match status" value="1"/>
</dbReference>
<dbReference type="InterPro" id="IPR001466">
    <property type="entry name" value="Beta-lactam-related"/>
</dbReference>
<dbReference type="Gene3D" id="3.40.710.10">
    <property type="entry name" value="DD-peptidase/beta-lactamase superfamily"/>
    <property type="match status" value="1"/>
</dbReference>
<accession>A0A7U9Q060</accession>
<evidence type="ECO:0000259" key="1">
    <source>
        <dbReference type="Pfam" id="PF00144"/>
    </source>
</evidence>
<dbReference type="AlphaFoldDB" id="A0A7U9Q060"/>
<dbReference type="InterPro" id="IPR052907">
    <property type="entry name" value="Beta-lactamase/esterase"/>
</dbReference>
<dbReference type="PANTHER" id="PTHR43319">
    <property type="entry name" value="BETA-LACTAMASE-RELATED"/>
    <property type="match status" value="1"/>
</dbReference>
<dbReference type="GO" id="GO:0016787">
    <property type="term" value="F:hydrolase activity"/>
    <property type="evidence" value="ECO:0007669"/>
    <property type="project" value="UniProtKB-KW"/>
</dbReference>
<dbReference type="Proteomes" id="UP000287830">
    <property type="component" value="Unassembled WGS sequence"/>
</dbReference>
<name>A0A7U9Q060_9ACTN</name>